<keyword evidence="3" id="KW-0413">Isomerase</keyword>
<evidence type="ECO:0000313" key="5">
    <source>
        <dbReference type="EMBL" id="ASS38382.1"/>
    </source>
</evidence>
<reference evidence="6" key="1">
    <citation type="submission" date="2016-05" db="EMBL/GenBank/DDBJ databases">
        <authorList>
            <person name="Holder M.E."/>
            <person name="Ajami N.J."/>
            <person name="Petrosino J.F."/>
        </authorList>
    </citation>
    <scope>NUCLEOTIDE SEQUENCE [LARGE SCALE GENOMIC DNA]</scope>
    <source>
        <strain evidence="6">ATCC 700696</strain>
    </source>
</reference>
<evidence type="ECO:0000313" key="6">
    <source>
        <dbReference type="Proteomes" id="UP000214689"/>
    </source>
</evidence>
<dbReference type="GO" id="GO:0005829">
    <property type="term" value="C:cytosol"/>
    <property type="evidence" value="ECO:0007669"/>
    <property type="project" value="TreeGrafter"/>
</dbReference>
<dbReference type="PANTHER" id="PTHR30511:SF3">
    <property type="entry name" value="LYSINE RACEMASE"/>
    <property type="match status" value="1"/>
</dbReference>
<evidence type="ECO:0000259" key="4">
    <source>
        <dbReference type="Pfam" id="PF01168"/>
    </source>
</evidence>
<protein>
    <recommendedName>
        <fullName evidence="4">Alanine racemase N-terminal domain-containing protein</fullName>
    </recommendedName>
</protein>
<keyword evidence="6" id="KW-1185">Reference proteome</keyword>
<feature type="domain" description="Alanine racemase N-terminal" evidence="4">
    <location>
        <begin position="15"/>
        <end position="230"/>
    </location>
</feature>
<accession>A0A223ATS7</accession>
<dbReference type="GO" id="GO:0030170">
    <property type="term" value="F:pyridoxal phosphate binding"/>
    <property type="evidence" value="ECO:0007669"/>
    <property type="project" value="TreeGrafter"/>
</dbReference>
<dbReference type="GO" id="GO:0008784">
    <property type="term" value="F:alanine racemase activity"/>
    <property type="evidence" value="ECO:0007669"/>
    <property type="project" value="TreeGrafter"/>
</dbReference>
<evidence type="ECO:0000256" key="3">
    <source>
        <dbReference type="ARBA" id="ARBA00023235"/>
    </source>
</evidence>
<evidence type="ECO:0000256" key="1">
    <source>
        <dbReference type="ARBA" id="ARBA00001933"/>
    </source>
</evidence>
<sequence>MSEMAEYKYPALFHDRAKLVNNMKKLSSKCSEQGIEIAGIIKATNGTVATAEDFVAGGAKLIGSSRLDQLKRVKESGIAVPLLLIRIPMLSEISEMVDVVDISLNSEVVVLEAINKVALEKDTTHKVILMADLGDLREGFFDLDELVETAVKVENEMPGLVLAGIGTNLGCYGSVIPTEDKMVALAELAERVEMKIGRELEYVSGGATTSLLGVYHGYMPEKINMLRLGAGPLIGPLEDVRLCYNLEAMGELDTPFVLKAEVIELKMKASYPQGELGVDAAGKKREYVDRGMRKRALLAIGRADYGDIDDLVPEMEGTSVIGASGDHTIIDVEDVEGDVKIGDIMTFRLKYSALLNLAESEDVKKYEI</sequence>
<dbReference type="PANTHER" id="PTHR30511">
    <property type="entry name" value="ALANINE RACEMASE"/>
    <property type="match status" value="1"/>
</dbReference>
<dbReference type="SUPFAM" id="SSF51419">
    <property type="entry name" value="PLP-binding barrel"/>
    <property type="match status" value="1"/>
</dbReference>
<dbReference type="AlphaFoldDB" id="A0A223ATS7"/>
<name>A0A223ATS7_9FIRM</name>
<dbReference type="Pfam" id="PF01168">
    <property type="entry name" value="Ala_racemase_N"/>
    <property type="match status" value="1"/>
</dbReference>
<dbReference type="InterPro" id="IPR000821">
    <property type="entry name" value="Ala_racemase"/>
</dbReference>
<gene>
    <name evidence="5" type="ORF">AXF17_08235</name>
</gene>
<dbReference type="EMBL" id="CP016199">
    <property type="protein sequence ID" value="ASS38382.1"/>
    <property type="molecule type" value="Genomic_DNA"/>
</dbReference>
<dbReference type="Gene3D" id="3.20.20.10">
    <property type="entry name" value="Alanine racemase"/>
    <property type="match status" value="1"/>
</dbReference>
<evidence type="ECO:0000256" key="2">
    <source>
        <dbReference type="ARBA" id="ARBA00022898"/>
    </source>
</evidence>
<dbReference type="Proteomes" id="UP000214689">
    <property type="component" value="Chromosome"/>
</dbReference>
<dbReference type="OrthoDB" id="504078at2"/>
<dbReference type="InterPro" id="IPR001608">
    <property type="entry name" value="Ala_racemase_N"/>
</dbReference>
<organism evidence="5 6">
    <name type="scientific">Mogibacterium pumilum</name>
    <dbReference type="NCBI Taxonomy" id="86332"/>
    <lineage>
        <taxon>Bacteria</taxon>
        <taxon>Bacillati</taxon>
        <taxon>Bacillota</taxon>
        <taxon>Clostridia</taxon>
        <taxon>Peptostreptococcales</taxon>
        <taxon>Anaerovoracaceae</taxon>
        <taxon>Mogibacterium</taxon>
    </lineage>
</organism>
<keyword evidence="2" id="KW-0663">Pyridoxal phosphate</keyword>
<comment type="cofactor">
    <cofactor evidence="1">
        <name>pyridoxal 5'-phosphate</name>
        <dbReference type="ChEBI" id="CHEBI:597326"/>
    </cofactor>
</comment>
<dbReference type="InterPro" id="IPR029066">
    <property type="entry name" value="PLP-binding_barrel"/>
</dbReference>
<proteinExistence type="predicted"/>